<reference evidence="5 6" key="1">
    <citation type="submission" date="2019-08" db="EMBL/GenBank/DDBJ databases">
        <title>Draft genome sequence of Lysobacter sp. UKS-15.</title>
        <authorList>
            <person name="Im W.-T."/>
        </authorList>
    </citation>
    <scope>NUCLEOTIDE SEQUENCE [LARGE SCALE GENOMIC DNA]</scope>
    <source>
        <strain evidence="5 6">UKS-15</strain>
    </source>
</reference>
<gene>
    <name evidence="5" type="ORF">FW784_02625</name>
</gene>
<comment type="caution">
    <text evidence="5">The sequence shown here is derived from an EMBL/GenBank/DDBJ whole genome shotgun (WGS) entry which is preliminary data.</text>
</comment>
<dbReference type="Gene3D" id="3.40.50.620">
    <property type="entry name" value="HUPs"/>
    <property type="match status" value="1"/>
</dbReference>
<dbReference type="RefSeq" id="WP_235893544.1">
    <property type="nucleotide sequence ID" value="NZ_VTRV01000015.1"/>
</dbReference>
<dbReference type="GO" id="GO:0006529">
    <property type="term" value="P:asparagine biosynthetic process"/>
    <property type="evidence" value="ECO:0007669"/>
    <property type="project" value="InterPro"/>
</dbReference>
<dbReference type="InterPro" id="IPR001962">
    <property type="entry name" value="Asn_synthase"/>
</dbReference>
<proteinExistence type="predicted"/>
<dbReference type="InterPro" id="IPR014729">
    <property type="entry name" value="Rossmann-like_a/b/a_fold"/>
</dbReference>
<dbReference type="EC" id="6.3.5.4" evidence="2"/>
<dbReference type="GO" id="GO:0004066">
    <property type="term" value="F:asparagine synthase (glutamine-hydrolyzing) activity"/>
    <property type="evidence" value="ECO:0007669"/>
    <property type="project" value="UniProtKB-EC"/>
</dbReference>
<dbReference type="EMBL" id="VTRV01000015">
    <property type="protein sequence ID" value="TZF91201.1"/>
    <property type="molecule type" value="Genomic_DNA"/>
</dbReference>
<evidence type="ECO:0000256" key="2">
    <source>
        <dbReference type="ARBA" id="ARBA00012737"/>
    </source>
</evidence>
<dbReference type="Proteomes" id="UP000323164">
    <property type="component" value="Unassembled WGS sequence"/>
</dbReference>
<accession>A0A5D8Z8S8</accession>
<evidence type="ECO:0000259" key="4">
    <source>
        <dbReference type="Pfam" id="PF00733"/>
    </source>
</evidence>
<dbReference type="SUPFAM" id="SSF52402">
    <property type="entry name" value="Adenine nucleotide alpha hydrolases-like"/>
    <property type="match status" value="1"/>
</dbReference>
<comment type="pathway">
    <text evidence="1">Amino-acid biosynthesis; L-asparagine biosynthesis; L-asparagine from L-aspartate (L-Gln route): step 1/1.</text>
</comment>
<feature type="non-terminal residue" evidence="5">
    <location>
        <position position="1"/>
    </location>
</feature>
<comment type="catalytic activity">
    <reaction evidence="3">
        <text>L-aspartate + L-glutamine + ATP + H2O = L-asparagine + L-glutamate + AMP + diphosphate + H(+)</text>
        <dbReference type="Rhea" id="RHEA:12228"/>
        <dbReference type="ChEBI" id="CHEBI:15377"/>
        <dbReference type="ChEBI" id="CHEBI:15378"/>
        <dbReference type="ChEBI" id="CHEBI:29985"/>
        <dbReference type="ChEBI" id="CHEBI:29991"/>
        <dbReference type="ChEBI" id="CHEBI:30616"/>
        <dbReference type="ChEBI" id="CHEBI:33019"/>
        <dbReference type="ChEBI" id="CHEBI:58048"/>
        <dbReference type="ChEBI" id="CHEBI:58359"/>
        <dbReference type="ChEBI" id="CHEBI:456215"/>
        <dbReference type="EC" id="6.3.5.4"/>
    </reaction>
</comment>
<evidence type="ECO:0000313" key="6">
    <source>
        <dbReference type="Proteomes" id="UP000323164"/>
    </source>
</evidence>
<feature type="domain" description="Asparagine synthetase" evidence="4">
    <location>
        <begin position="61"/>
        <end position="159"/>
    </location>
</feature>
<dbReference type="InterPro" id="IPR051786">
    <property type="entry name" value="ASN_synthetase/amidase"/>
</dbReference>
<dbReference type="GO" id="GO:0005829">
    <property type="term" value="C:cytosol"/>
    <property type="evidence" value="ECO:0007669"/>
    <property type="project" value="TreeGrafter"/>
</dbReference>
<evidence type="ECO:0000256" key="3">
    <source>
        <dbReference type="ARBA" id="ARBA00048741"/>
    </source>
</evidence>
<evidence type="ECO:0000256" key="1">
    <source>
        <dbReference type="ARBA" id="ARBA00005187"/>
    </source>
</evidence>
<sequence length="195" mass="21702">ARSSRGRRLGALLQGPGGLAESYRAYRGVFAPDEVQRLVAYFTGLPLSGRSPDADDVLDLPADPADCVSYLELTRYMRNQLLRDSDVMSMAHGLELRLPLVDQRLFDTVARIPPSLRLQPGKRLLVDAVGDLPESVTDPAKRGFAFPFQAWFGQSLGARLGADAGRLPVQPVEWYQQWAILVFTHWFRACRHAVP</sequence>
<dbReference type="Pfam" id="PF00733">
    <property type="entry name" value="Asn_synthase"/>
    <property type="match status" value="1"/>
</dbReference>
<organism evidence="5 6">
    <name type="scientific">Cognatilysobacter lacus</name>
    <dbReference type="NCBI Taxonomy" id="1643323"/>
    <lineage>
        <taxon>Bacteria</taxon>
        <taxon>Pseudomonadati</taxon>
        <taxon>Pseudomonadota</taxon>
        <taxon>Gammaproteobacteria</taxon>
        <taxon>Lysobacterales</taxon>
        <taxon>Lysobacteraceae</taxon>
        <taxon>Cognatilysobacter</taxon>
    </lineage>
</organism>
<keyword evidence="6" id="KW-1185">Reference proteome</keyword>
<name>A0A5D8Z8S8_9GAMM</name>
<protein>
    <recommendedName>
        <fullName evidence="2">asparagine synthase (glutamine-hydrolyzing)</fullName>
        <ecNumber evidence="2">6.3.5.4</ecNumber>
    </recommendedName>
</protein>
<evidence type="ECO:0000313" key="5">
    <source>
        <dbReference type="EMBL" id="TZF91201.1"/>
    </source>
</evidence>
<dbReference type="PANTHER" id="PTHR43284">
    <property type="entry name" value="ASPARAGINE SYNTHETASE (GLUTAMINE-HYDROLYZING)"/>
    <property type="match status" value="1"/>
</dbReference>
<dbReference type="PANTHER" id="PTHR43284:SF1">
    <property type="entry name" value="ASPARAGINE SYNTHETASE"/>
    <property type="match status" value="1"/>
</dbReference>
<dbReference type="AlphaFoldDB" id="A0A5D8Z8S8"/>